<proteinExistence type="predicted"/>
<sequence length="627" mass="66802">MADGRMAERLGGGRTGRPGRRGAAAALGAVLLLAGCASMPDRGEVRRVEPSPRADADSQVRVFGVSPRSGASPWEIVRGFLEATTSDEPDFRTAREYLTDGAARAWDPFARTTVLDNAPSVLSPRNDLDERESRGATLEVTGSTLARVDGERSYRPEEGTYRETFHLVKVDGQWRIDRLPDGLVVAESDFQRNYEPVDTYHYADLGPDAGAVARGGDVLVADPVYIRERIDPVTDAVRALLDGPTGWLAPVVESAFPHDVRLADGVRLSPDDSGTLTVPLTRGTEGDRERPIPAGNARCDRMAAQVMHTVADQVSSKVNRVRLTAGRGGEELCAQSREKAEAYMPGRLNGDMGDGYFVDGENRLATVVEGADRAVPVDGPFSSGQIRLGPVAVSRDEQRGAGVSLDGRMLYVAPLTGDTGLGDPVVVSEAEREVDGLTAPSWDGLGDLWVADRAPDGPGLLRLRRGQEEPEEVEVIGLGEGRIEALRVSSDGVRMALLVSADGRTTLQLGRIERSGADGGSRATVEALRPIAPQMENVTDVSWAGDSRLVVVGREAGGVQQLRYTATDGSPASPSALPGLNEVTGVAASEDEEKPLLARTSEGIARLSRDGDWELVTDKGSMPVYPG</sequence>
<dbReference type="Proteomes" id="UP001500058">
    <property type="component" value="Unassembled WGS sequence"/>
</dbReference>
<feature type="region of interest" description="Disordered" evidence="1">
    <location>
        <begin position="1"/>
        <end position="21"/>
    </location>
</feature>
<name>A0ABP5V862_9ACTN</name>
<protein>
    <submittedName>
        <fullName evidence="3">LpqB family beta-propeller domain-containing protein</fullName>
    </submittedName>
</protein>
<gene>
    <name evidence="3" type="ORF">GCM10010420_22270</name>
</gene>
<dbReference type="SUPFAM" id="SSF63829">
    <property type="entry name" value="Calcium-dependent phosphotriesterase"/>
    <property type="match status" value="1"/>
</dbReference>
<keyword evidence="4" id="KW-1185">Reference proteome</keyword>
<comment type="caution">
    <text evidence="3">The sequence shown here is derived from an EMBL/GenBank/DDBJ whole genome shotgun (WGS) entry which is preliminary data.</text>
</comment>
<evidence type="ECO:0000259" key="2">
    <source>
        <dbReference type="SMART" id="SM00909"/>
    </source>
</evidence>
<accession>A0ABP5V862</accession>
<evidence type="ECO:0000313" key="3">
    <source>
        <dbReference type="EMBL" id="GAA2396161.1"/>
    </source>
</evidence>
<organism evidence="3 4">
    <name type="scientific">Streptomyces glaucosporus</name>
    <dbReference type="NCBI Taxonomy" id="284044"/>
    <lineage>
        <taxon>Bacteria</taxon>
        <taxon>Bacillati</taxon>
        <taxon>Actinomycetota</taxon>
        <taxon>Actinomycetes</taxon>
        <taxon>Kitasatosporales</taxon>
        <taxon>Streptomycetaceae</taxon>
        <taxon>Streptomyces</taxon>
    </lineage>
</organism>
<dbReference type="SMART" id="SM00909">
    <property type="entry name" value="Germane"/>
    <property type="match status" value="1"/>
</dbReference>
<dbReference type="InterPro" id="IPR019606">
    <property type="entry name" value="GerMN"/>
</dbReference>
<dbReference type="EMBL" id="BAAATJ010000008">
    <property type="protein sequence ID" value="GAA2396161.1"/>
    <property type="molecule type" value="Genomic_DNA"/>
</dbReference>
<dbReference type="Pfam" id="PF10646">
    <property type="entry name" value="Germane"/>
    <property type="match status" value="1"/>
</dbReference>
<feature type="domain" description="GerMN" evidence="2">
    <location>
        <begin position="233"/>
        <end position="333"/>
    </location>
</feature>
<dbReference type="InterPro" id="IPR059026">
    <property type="entry name" value="LpqB_N"/>
</dbReference>
<dbReference type="InterPro" id="IPR018910">
    <property type="entry name" value="LpqB_C"/>
</dbReference>
<dbReference type="Pfam" id="PF25976">
    <property type="entry name" value="LpqB_N"/>
    <property type="match status" value="1"/>
</dbReference>
<dbReference type="Pfam" id="PF10647">
    <property type="entry name" value="Gmad1"/>
    <property type="match status" value="1"/>
</dbReference>
<reference evidence="4" key="1">
    <citation type="journal article" date="2019" name="Int. J. Syst. Evol. Microbiol.">
        <title>The Global Catalogue of Microorganisms (GCM) 10K type strain sequencing project: providing services to taxonomists for standard genome sequencing and annotation.</title>
        <authorList>
            <consortium name="The Broad Institute Genomics Platform"/>
            <consortium name="The Broad Institute Genome Sequencing Center for Infectious Disease"/>
            <person name="Wu L."/>
            <person name="Ma J."/>
        </authorList>
    </citation>
    <scope>NUCLEOTIDE SEQUENCE [LARGE SCALE GENOMIC DNA]</scope>
    <source>
        <strain evidence="4">JCM 6921</strain>
    </source>
</reference>
<evidence type="ECO:0000313" key="4">
    <source>
        <dbReference type="Proteomes" id="UP001500058"/>
    </source>
</evidence>
<evidence type="ECO:0000256" key="1">
    <source>
        <dbReference type="SAM" id="MobiDB-lite"/>
    </source>
</evidence>